<dbReference type="NCBIfam" id="NF005970">
    <property type="entry name" value="PRK08057.1-4"/>
    <property type="match status" value="1"/>
</dbReference>
<dbReference type="GO" id="GO:0016491">
    <property type="term" value="F:oxidoreductase activity"/>
    <property type="evidence" value="ECO:0007669"/>
    <property type="project" value="UniProtKB-KW"/>
</dbReference>
<name>A0ABT2NBG8_9CYAN</name>
<dbReference type="EC" id="1.3.1.106" evidence="4"/>
<dbReference type="PANTHER" id="PTHR36925:SF1">
    <property type="entry name" value="COBALT-PRECORRIN-6A REDUCTASE"/>
    <property type="match status" value="1"/>
</dbReference>
<keyword evidence="3 4" id="KW-0560">Oxidoreductase</keyword>
<dbReference type="InterPro" id="IPR003723">
    <property type="entry name" value="Precorrin-6x_reduct"/>
</dbReference>
<evidence type="ECO:0000256" key="1">
    <source>
        <dbReference type="ARBA" id="ARBA00004953"/>
    </source>
</evidence>
<reference evidence="4 5" key="1">
    <citation type="journal article" date="2022" name="Front. Microbiol.">
        <title>High genomic differentiation and limited gene flow indicate recent cryptic speciation within the genus Laspinema (cyanobacteria).</title>
        <authorList>
            <person name="Stanojkovic A."/>
            <person name="Skoupy S."/>
            <person name="Skaloud P."/>
            <person name="Dvorak P."/>
        </authorList>
    </citation>
    <scope>NUCLEOTIDE SEQUENCE [LARGE SCALE GENOMIC DNA]</scope>
    <source>
        <strain evidence="4 5">D3b</strain>
    </source>
</reference>
<dbReference type="PANTHER" id="PTHR36925">
    <property type="entry name" value="COBALT-PRECORRIN-6A REDUCTASE"/>
    <property type="match status" value="1"/>
</dbReference>
<proteinExistence type="predicted"/>
<protein>
    <submittedName>
        <fullName evidence="4">Cobalt-precorrin-6A reductase</fullName>
        <ecNumber evidence="4">1.3.1.106</ecNumber>
    </submittedName>
</protein>
<sequence>MTVTPSIWLIGGTSESRELAQILALNHLPCTISVTTESARSLYPSAPLLQVWVGQLEGDRLQDFLSSHQIIAILDASHPYATTISHLAMKAARKYNLPYLRYERQSINSSHFPQEKAIKNDKILSLPSFEALIEGDYLAGERVLLTTGYRTLHLFQPGQERYHLYARILPAVTSLEAALAAGFTPDRLIGIRPPISLELERALWQHWQITLVVSKASGTPGGELIKRQLATELGVKLILIDRPALAYPHQTDDLSAAIAFCRTQLCDRLGDTSLPQN</sequence>
<dbReference type="RefSeq" id="WP_261236615.1">
    <property type="nucleotide sequence ID" value="NZ_JAMXFA010000031.1"/>
</dbReference>
<comment type="caution">
    <text evidence="4">The sequence shown here is derived from an EMBL/GenBank/DDBJ whole genome shotgun (WGS) entry which is preliminary data.</text>
</comment>
<evidence type="ECO:0000313" key="5">
    <source>
        <dbReference type="Proteomes" id="UP001525961"/>
    </source>
</evidence>
<dbReference type="Pfam" id="PF02571">
    <property type="entry name" value="CbiJ"/>
    <property type="match status" value="1"/>
</dbReference>
<evidence type="ECO:0000256" key="3">
    <source>
        <dbReference type="ARBA" id="ARBA00023002"/>
    </source>
</evidence>
<keyword evidence="2" id="KW-0169">Cobalamin biosynthesis</keyword>
<organism evidence="4 5">
    <name type="scientific">Laspinema olomoucense D3b</name>
    <dbReference type="NCBI Taxonomy" id="2953688"/>
    <lineage>
        <taxon>Bacteria</taxon>
        <taxon>Bacillati</taxon>
        <taxon>Cyanobacteriota</taxon>
        <taxon>Cyanophyceae</taxon>
        <taxon>Oscillatoriophycideae</taxon>
        <taxon>Oscillatoriales</taxon>
        <taxon>Laspinemataceae</taxon>
        <taxon>Laspinema</taxon>
        <taxon>Laspinema olomoucense</taxon>
    </lineage>
</organism>
<dbReference type="Proteomes" id="UP001525961">
    <property type="component" value="Unassembled WGS sequence"/>
</dbReference>
<comment type="pathway">
    <text evidence="1">Cofactor biosynthesis; adenosylcobalamin biosynthesis.</text>
</comment>
<dbReference type="NCBIfam" id="TIGR00715">
    <property type="entry name" value="precor6x_red"/>
    <property type="match status" value="1"/>
</dbReference>
<dbReference type="PROSITE" id="PS51014">
    <property type="entry name" value="COBK_CBIJ"/>
    <property type="match status" value="1"/>
</dbReference>
<dbReference type="EMBL" id="JAMXFA010000031">
    <property type="protein sequence ID" value="MCT7980051.1"/>
    <property type="molecule type" value="Genomic_DNA"/>
</dbReference>
<gene>
    <name evidence="4" type="ORF">NG792_20220</name>
</gene>
<keyword evidence="5" id="KW-1185">Reference proteome</keyword>
<evidence type="ECO:0000256" key="2">
    <source>
        <dbReference type="ARBA" id="ARBA00022573"/>
    </source>
</evidence>
<accession>A0ABT2NBG8</accession>
<evidence type="ECO:0000313" key="4">
    <source>
        <dbReference type="EMBL" id="MCT7980051.1"/>
    </source>
</evidence>